<dbReference type="Proteomes" id="UP000002287">
    <property type="component" value="Chromosome 1"/>
</dbReference>
<dbReference type="HOGENOM" id="CLU_1567768_0_0_4"/>
<sequence length="170" mass="18088">MMSTNMIIATLLVVLAGIVVRDRLRRAAGQVLPADLGLTATSSPRPRAILENMVESDPTVPGSLAWLMADSDPTNVGLTAWQVADADPTNVGSTAWLMANADPTNMGSSAWLEAQALHDHSRGHDDGCTTIMTTSGITMTTIGERVPLPNYAGDRTPDRNMANHLPNEQV</sequence>
<dbReference type="AlphaFoldDB" id="A4JAI8"/>
<evidence type="ECO:0000313" key="2">
    <source>
        <dbReference type="EMBL" id="ABO53291.1"/>
    </source>
</evidence>
<name>A4JAI8_BURVG</name>
<evidence type="ECO:0000313" key="3">
    <source>
        <dbReference type="Proteomes" id="UP000002287"/>
    </source>
</evidence>
<feature type="region of interest" description="Disordered" evidence="1">
    <location>
        <begin position="149"/>
        <end position="170"/>
    </location>
</feature>
<organism evidence="2 3">
    <name type="scientific">Burkholderia vietnamiensis (strain G4 / LMG 22486)</name>
    <name type="common">Burkholderia cepacia (strain R1808)</name>
    <dbReference type="NCBI Taxonomy" id="269482"/>
    <lineage>
        <taxon>Bacteria</taxon>
        <taxon>Pseudomonadati</taxon>
        <taxon>Pseudomonadota</taxon>
        <taxon>Betaproteobacteria</taxon>
        <taxon>Burkholderiales</taxon>
        <taxon>Burkholderiaceae</taxon>
        <taxon>Burkholderia</taxon>
        <taxon>Burkholderia cepacia complex</taxon>
    </lineage>
</organism>
<proteinExistence type="predicted"/>
<protein>
    <submittedName>
        <fullName evidence="2">Uncharacterized protein</fullName>
    </submittedName>
</protein>
<reference evidence="3" key="1">
    <citation type="submission" date="2007-03" db="EMBL/GenBank/DDBJ databases">
        <title>Complete sequence of chromosome 1 of Burkholderia vietnamiensis G4.</title>
        <authorList>
            <consortium name="US DOE Joint Genome Institute"/>
            <person name="Copeland A."/>
            <person name="Lucas S."/>
            <person name="Lapidus A."/>
            <person name="Barry K."/>
            <person name="Detter J.C."/>
            <person name="Glavina del Rio T."/>
            <person name="Hammon N."/>
            <person name="Israni S."/>
            <person name="Dalin E."/>
            <person name="Tice H."/>
            <person name="Pitluck S."/>
            <person name="Chain P."/>
            <person name="Malfatti S."/>
            <person name="Shin M."/>
            <person name="Vergez L."/>
            <person name="Schmutz J."/>
            <person name="Larimer F."/>
            <person name="Land M."/>
            <person name="Hauser L."/>
            <person name="Kyrpides N."/>
            <person name="Tiedje J."/>
            <person name="Richardson P."/>
        </authorList>
    </citation>
    <scope>NUCLEOTIDE SEQUENCE [LARGE SCALE GENOMIC DNA]</scope>
    <source>
        <strain evidence="3">G4 / LMG 22486</strain>
    </source>
</reference>
<dbReference type="EMBL" id="CP000614">
    <property type="protein sequence ID" value="ABO53291.1"/>
    <property type="molecule type" value="Genomic_DNA"/>
</dbReference>
<gene>
    <name evidence="2" type="ordered locus">Bcep1808_0278</name>
</gene>
<evidence type="ECO:0000256" key="1">
    <source>
        <dbReference type="SAM" id="MobiDB-lite"/>
    </source>
</evidence>
<dbReference type="KEGG" id="bvi:Bcep1808_0278"/>
<accession>A4JAI8</accession>